<protein>
    <submittedName>
        <fullName evidence="7">Conjugal transfer protein TraI</fullName>
    </submittedName>
</protein>
<dbReference type="InterPro" id="IPR042217">
    <property type="entry name" value="T4SS_VirB10/TrbI"/>
</dbReference>
<comment type="subcellular location">
    <subcellularLocation>
        <location evidence="1">Membrane</location>
        <topology evidence="1">Single-pass membrane protein</topology>
    </subcellularLocation>
</comment>
<evidence type="ECO:0000256" key="5">
    <source>
        <dbReference type="ARBA" id="ARBA00023136"/>
    </source>
</evidence>
<evidence type="ECO:0000313" key="7">
    <source>
        <dbReference type="EMBL" id="MCW6536271.1"/>
    </source>
</evidence>
<dbReference type="Pfam" id="PF03743">
    <property type="entry name" value="TrbI"/>
    <property type="match status" value="1"/>
</dbReference>
<comment type="similarity">
    <text evidence="2">Belongs to the TrbI/VirB10 family.</text>
</comment>
<evidence type="ECO:0000256" key="6">
    <source>
        <dbReference type="SAM" id="MobiDB-lite"/>
    </source>
</evidence>
<keyword evidence="5" id="KW-0472">Membrane</keyword>
<gene>
    <name evidence="7" type="ORF">NEE01_15945</name>
</gene>
<feature type="region of interest" description="Disordered" evidence="6">
    <location>
        <begin position="181"/>
        <end position="202"/>
    </location>
</feature>
<feature type="region of interest" description="Disordered" evidence="6">
    <location>
        <begin position="123"/>
        <end position="153"/>
    </location>
</feature>
<evidence type="ECO:0000313" key="8">
    <source>
        <dbReference type="Proteomes" id="UP001165565"/>
    </source>
</evidence>
<evidence type="ECO:0000256" key="4">
    <source>
        <dbReference type="ARBA" id="ARBA00022989"/>
    </source>
</evidence>
<accession>A0AA42CV96</accession>
<dbReference type="AlphaFoldDB" id="A0AA42CV96"/>
<reference evidence="7" key="1">
    <citation type="submission" date="2022-06" db="EMBL/GenBank/DDBJ databases">
        <title>Sphingomonas sp. nov. isolated from rhizosphere soil of tomato.</title>
        <authorList>
            <person name="Dong H."/>
            <person name="Gao R."/>
        </authorList>
    </citation>
    <scope>NUCLEOTIDE SEQUENCE</scope>
    <source>
        <strain evidence="7">MMSM24</strain>
    </source>
</reference>
<keyword evidence="4" id="KW-1133">Transmembrane helix</keyword>
<dbReference type="Gene3D" id="2.40.128.260">
    <property type="entry name" value="Type IV secretion system, VirB10/TraB/TrbI"/>
    <property type="match status" value="1"/>
</dbReference>
<keyword evidence="3" id="KW-0812">Transmembrane</keyword>
<organism evidence="7 8">
    <name type="scientific">Sphingomonas lycopersici</name>
    <dbReference type="NCBI Taxonomy" id="2951807"/>
    <lineage>
        <taxon>Bacteria</taxon>
        <taxon>Pseudomonadati</taxon>
        <taxon>Pseudomonadota</taxon>
        <taxon>Alphaproteobacteria</taxon>
        <taxon>Sphingomonadales</taxon>
        <taxon>Sphingomonadaceae</taxon>
        <taxon>Sphingomonas</taxon>
    </lineage>
</organism>
<feature type="region of interest" description="Disordered" evidence="6">
    <location>
        <begin position="1"/>
        <end position="36"/>
    </location>
</feature>
<feature type="region of interest" description="Disordered" evidence="6">
    <location>
        <begin position="69"/>
        <end position="102"/>
    </location>
</feature>
<feature type="compositionally biased region" description="Low complexity" evidence="6">
    <location>
        <begin position="185"/>
        <end position="202"/>
    </location>
</feature>
<evidence type="ECO:0000256" key="2">
    <source>
        <dbReference type="ARBA" id="ARBA00010265"/>
    </source>
</evidence>
<dbReference type="Proteomes" id="UP001165565">
    <property type="component" value="Unassembled WGS sequence"/>
</dbReference>
<proteinExistence type="inferred from homology"/>
<evidence type="ECO:0000256" key="1">
    <source>
        <dbReference type="ARBA" id="ARBA00004167"/>
    </source>
</evidence>
<dbReference type="GO" id="GO:0016020">
    <property type="term" value="C:membrane"/>
    <property type="evidence" value="ECO:0007669"/>
    <property type="project" value="UniProtKB-SubCell"/>
</dbReference>
<dbReference type="CDD" id="cd16429">
    <property type="entry name" value="VirB10"/>
    <property type="match status" value="1"/>
</dbReference>
<comment type="caution">
    <text evidence="7">The sequence shown here is derived from an EMBL/GenBank/DDBJ whole genome shotgun (WGS) entry which is preliminary data.</text>
</comment>
<dbReference type="InterPro" id="IPR005498">
    <property type="entry name" value="T4SS_VirB10/TraB/TrbI"/>
</dbReference>
<keyword evidence="8" id="KW-1185">Reference proteome</keyword>
<name>A0AA42CV96_9SPHN</name>
<sequence length="414" mass="43226">MEEAGREGPELSAAPPAGTAPESPARSDAEAFRLRAPAPRVVRLSRKVLAMIGIGAGLGIGGSLTYALQHRPPAAPPERATSGEGRTKSEVVTGAPDDYSKVPKLGAPLPGDLGRPILSAQQNGQVGVGQPDPRHAAAEQARQRMEQEREAARNSRVFLAGGNAASVEGGIAAPGPVLDADASNRPSGAGSSLPAAPAAGQSARRAFLEGKANGANESAERLVAPTSPNILQAGTFVPAALITGIRSDLPGHVSAQVTQNVYDSPTGRILLIPQGARLLGEYDSEISAGQNRVLLAWTRLILPDGRSIQLDRQPGVDPAGMAGLQDRTNHHWGNMLRAAAISTLLGVGSELVTGNDDRLTRALRFGTQDTVNQTGRQLVQREMNVPPTLTIRPGYPVRVLLTRDLILESMEGGR</sequence>
<evidence type="ECO:0000256" key="3">
    <source>
        <dbReference type="ARBA" id="ARBA00022692"/>
    </source>
</evidence>
<dbReference type="EMBL" id="JANFAV010000012">
    <property type="protein sequence ID" value="MCW6536271.1"/>
    <property type="molecule type" value="Genomic_DNA"/>
</dbReference>
<feature type="compositionally biased region" description="Basic and acidic residues" evidence="6">
    <location>
        <begin position="132"/>
        <end position="153"/>
    </location>
</feature>